<dbReference type="EMBL" id="VSSQ01082272">
    <property type="protein sequence ID" value="MPN30960.1"/>
    <property type="molecule type" value="Genomic_DNA"/>
</dbReference>
<gene>
    <name evidence="2" type="ORF">SDC9_178431</name>
</gene>
<keyword evidence="1" id="KW-0472">Membrane</keyword>
<keyword evidence="1" id="KW-1133">Transmembrane helix</keyword>
<organism evidence="2">
    <name type="scientific">bioreactor metagenome</name>
    <dbReference type="NCBI Taxonomy" id="1076179"/>
    <lineage>
        <taxon>unclassified sequences</taxon>
        <taxon>metagenomes</taxon>
        <taxon>ecological metagenomes</taxon>
    </lineage>
</organism>
<feature type="transmembrane region" description="Helical" evidence="1">
    <location>
        <begin position="14"/>
        <end position="32"/>
    </location>
</feature>
<dbReference type="AlphaFoldDB" id="A0A645GX68"/>
<comment type="caution">
    <text evidence="2">The sequence shown here is derived from an EMBL/GenBank/DDBJ whole genome shotgun (WGS) entry which is preliminary data.</text>
</comment>
<sequence length="63" mass="6809">MKDGIAPKNGPKNGIILVIPIITDISIVYGILNTVKIINVKTPIIAESIIFPLKNLPKVSFVL</sequence>
<keyword evidence="1" id="KW-0812">Transmembrane</keyword>
<proteinExistence type="predicted"/>
<reference evidence="2" key="1">
    <citation type="submission" date="2019-08" db="EMBL/GenBank/DDBJ databases">
        <authorList>
            <person name="Kucharzyk K."/>
            <person name="Murdoch R.W."/>
            <person name="Higgins S."/>
            <person name="Loffler F."/>
        </authorList>
    </citation>
    <scope>NUCLEOTIDE SEQUENCE</scope>
</reference>
<evidence type="ECO:0000313" key="2">
    <source>
        <dbReference type="EMBL" id="MPN30960.1"/>
    </source>
</evidence>
<protein>
    <submittedName>
        <fullName evidence="2">Uncharacterized protein</fullName>
    </submittedName>
</protein>
<evidence type="ECO:0000256" key="1">
    <source>
        <dbReference type="SAM" id="Phobius"/>
    </source>
</evidence>
<name>A0A645GX68_9ZZZZ</name>
<accession>A0A645GX68</accession>